<evidence type="ECO:0000259" key="7">
    <source>
        <dbReference type="Pfam" id="PF07980"/>
    </source>
</evidence>
<sequence length="507" mass="56068">MKTNRIYKILAVLALPMLLLTVSCEDVLEKEPITSIAVENTYKTEADMISAVNSVYDVLQWQSLNGSHCFPLIFQGIRSDDLHSQQANFWALGADFDNFSTILPHNASVLQVWNKWYQGVSRANTALHIYETFEFTTPGLRERLEGEAKFLRALCYFELVRLFGGVPLLTEAITSTDQELFLPRASTSAIYDQILQDCSQASSLLPKMGSEEQGRATAGAALALEAKANLYNGNWSEVVRLCEEIMGHGYDLETNFADNFELDNEFGIESIFEINYVDGLVAGGFETGGVNQQEGSGAWQMMFMWLSGKYTSWGNFIPRQSLIAIYDEADTRLDATFIVPGTVLNSPGLAAVGWDPAPDFTLAVGSSAYCRKYFLDWEEVDALLSVQQSPKNEKIIRYADVLLMHAEASAMGGGGNGQASLDAIRERAGLGSIPLTLENVKSERRKELATEGWNRFTDLVRWGDAASNPVLIEKGFKAGRDELLPIPQTEINIVGSDLLPQNPGYNQ</sequence>
<dbReference type="STRING" id="1484053.SAMN05444274_101591"/>
<dbReference type="RefSeq" id="WP_083570534.1">
    <property type="nucleotide sequence ID" value="NZ_FQUM01000001.1"/>
</dbReference>
<dbReference type="Pfam" id="PF07980">
    <property type="entry name" value="SusD_RagB"/>
    <property type="match status" value="1"/>
</dbReference>
<protein>
    <submittedName>
        <fullName evidence="9">SusD family protein</fullName>
    </submittedName>
</protein>
<keyword evidence="10" id="KW-1185">Reference proteome</keyword>
<feature type="chain" id="PRO_5013200225" evidence="6">
    <location>
        <begin position="25"/>
        <end position="507"/>
    </location>
</feature>
<dbReference type="InterPro" id="IPR012944">
    <property type="entry name" value="SusD_RagB_dom"/>
</dbReference>
<proteinExistence type="inferred from homology"/>
<dbReference type="EMBL" id="FQUM01000001">
    <property type="protein sequence ID" value="SHE52378.1"/>
    <property type="molecule type" value="Genomic_DNA"/>
</dbReference>
<feature type="domain" description="RagB/SusD" evidence="7">
    <location>
        <begin position="306"/>
        <end position="505"/>
    </location>
</feature>
<keyword evidence="4" id="KW-0472">Membrane</keyword>
<feature type="signal peptide" evidence="6">
    <location>
        <begin position="1"/>
        <end position="24"/>
    </location>
</feature>
<dbReference type="InterPro" id="IPR011990">
    <property type="entry name" value="TPR-like_helical_dom_sf"/>
</dbReference>
<evidence type="ECO:0000313" key="10">
    <source>
        <dbReference type="Proteomes" id="UP000184164"/>
    </source>
</evidence>
<dbReference type="Proteomes" id="UP000184164">
    <property type="component" value="Unassembled WGS sequence"/>
</dbReference>
<comment type="subcellular location">
    <subcellularLocation>
        <location evidence="1">Cell outer membrane</location>
    </subcellularLocation>
</comment>
<gene>
    <name evidence="9" type="ORF">SAMN05444274_101591</name>
</gene>
<keyword evidence="5" id="KW-0998">Cell outer membrane</keyword>
<evidence type="ECO:0000256" key="2">
    <source>
        <dbReference type="ARBA" id="ARBA00006275"/>
    </source>
</evidence>
<evidence type="ECO:0000256" key="3">
    <source>
        <dbReference type="ARBA" id="ARBA00022729"/>
    </source>
</evidence>
<dbReference type="OrthoDB" id="618454at2"/>
<dbReference type="CDD" id="cd08977">
    <property type="entry name" value="SusD"/>
    <property type="match status" value="1"/>
</dbReference>
<evidence type="ECO:0000313" key="9">
    <source>
        <dbReference type="EMBL" id="SHE52378.1"/>
    </source>
</evidence>
<organism evidence="9 10">
    <name type="scientific">Mariniphaga anaerophila</name>
    <dbReference type="NCBI Taxonomy" id="1484053"/>
    <lineage>
        <taxon>Bacteria</taxon>
        <taxon>Pseudomonadati</taxon>
        <taxon>Bacteroidota</taxon>
        <taxon>Bacteroidia</taxon>
        <taxon>Marinilabiliales</taxon>
        <taxon>Prolixibacteraceae</taxon>
        <taxon>Mariniphaga</taxon>
    </lineage>
</organism>
<dbReference type="InterPro" id="IPR033985">
    <property type="entry name" value="SusD-like_N"/>
</dbReference>
<dbReference type="AlphaFoldDB" id="A0A1M4U6V2"/>
<dbReference type="SUPFAM" id="SSF48452">
    <property type="entry name" value="TPR-like"/>
    <property type="match status" value="1"/>
</dbReference>
<name>A0A1M4U6V2_9BACT</name>
<keyword evidence="3 6" id="KW-0732">Signal</keyword>
<evidence type="ECO:0000256" key="6">
    <source>
        <dbReference type="SAM" id="SignalP"/>
    </source>
</evidence>
<evidence type="ECO:0000256" key="4">
    <source>
        <dbReference type="ARBA" id="ARBA00023136"/>
    </source>
</evidence>
<dbReference type="Pfam" id="PF14322">
    <property type="entry name" value="SusD-like_3"/>
    <property type="match status" value="1"/>
</dbReference>
<feature type="domain" description="SusD-like N-terminal" evidence="8">
    <location>
        <begin position="45"/>
        <end position="228"/>
    </location>
</feature>
<accession>A0A1M4U6V2</accession>
<comment type="similarity">
    <text evidence="2">Belongs to the SusD family.</text>
</comment>
<reference evidence="9 10" key="1">
    <citation type="submission" date="2016-11" db="EMBL/GenBank/DDBJ databases">
        <authorList>
            <person name="Jaros S."/>
            <person name="Januszkiewicz K."/>
            <person name="Wedrychowicz H."/>
        </authorList>
    </citation>
    <scope>NUCLEOTIDE SEQUENCE [LARGE SCALE GENOMIC DNA]</scope>
    <source>
        <strain evidence="9 10">DSM 26910</strain>
    </source>
</reference>
<dbReference type="Gene3D" id="1.25.40.390">
    <property type="match status" value="1"/>
</dbReference>
<evidence type="ECO:0000256" key="1">
    <source>
        <dbReference type="ARBA" id="ARBA00004442"/>
    </source>
</evidence>
<evidence type="ECO:0000256" key="5">
    <source>
        <dbReference type="ARBA" id="ARBA00023237"/>
    </source>
</evidence>
<evidence type="ECO:0000259" key="8">
    <source>
        <dbReference type="Pfam" id="PF14322"/>
    </source>
</evidence>
<dbReference type="GO" id="GO:0009279">
    <property type="term" value="C:cell outer membrane"/>
    <property type="evidence" value="ECO:0007669"/>
    <property type="project" value="UniProtKB-SubCell"/>
</dbReference>
<dbReference type="PROSITE" id="PS51257">
    <property type="entry name" value="PROKAR_LIPOPROTEIN"/>
    <property type="match status" value="1"/>
</dbReference>